<proteinExistence type="predicted"/>
<accession>A0A5N5TAR8</accession>
<evidence type="ECO:0000313" key="1">
    <source>
        <dbReference type="EMBL" id="KAB7503582.1"/>
    </source>
</evidence>
<protein>
    <submittedName>
        <fullName evidence="1">Uncharacterized protein</fullName>
    </submittedName>
</protein>
<organism evidence="1 2">
    <name type="scientific">Armadillidium nasatum</name>
    <dbReference type="NCBI Taxonomy" id="96803"/>
    <lineage>
        <taxon>Eukaryota</taxon>
        <taxon>Metazoa</taxon>
        <taxon>Ecdysozoa</taxon>
        <taxon>Arthropoda</taxon>
        <taxon>Crustacea</taxon>
        <taxon>Multicrustacea</taxon>
        <taxon>Malacostraca</taxon>
        <taxon>Eumalacostraca</taxon>
        <taxon>Peracarida</taxon>
        <taxon>Isopoda</taxon>
        <taxon>Oniscidea</taxon>
        <taxon>Crinocheta</taxon>
        <taxon>Armadillidiidae</taxon>
        <taxon>Armadillidium</taxon>
    </lineage>
</organism>
<evidence type="ECO:0000313" key="2">
    <source>
        <dbReference type="Proteomes" id="UP000326759"/>
    </source>
</evidence>
<comment type="caution">
    <text evidence="1">The sequence shown here is derived from an EMBL/GenBank/DDBJ whole genome shotgun (WGS) entry which is preliminary data.</text>
</comment>
<gene>
    <name evidence="1" type="ORF">Anas_08366</name>
</gene>
<dbReference type="EMBL" id="SEYY01004853">
    <property type="protein sequence ID" value="KAB7503582.1"/>
    <property type="molecule type" value="Genomic_DNA"/>
</dbReference>
<name>A0A5N5TAR8_9CRUS</name>
<dbReference type="AlphaFoldDB" id="A0A5N5TAR8"/>
<keyword evidence="2" id="KW-1185">Reference proteome</keyword>
<dbReference type="Proteomes" id="UP000326759">
    <property type="component" value="Unassembled WGS sequence"/>
</dbReference>
<sequence>MINIVSSPDKNFNFDSSFDSSVIFIEPSEISENPFSLVTNSNALLSAQISSEFPPLVKKSCEDVSSTSEEFLSKKEIWFWVSIFMHDDDPESLISASLISLFLILATLDELDDLLPTCKIAFRKDFLD</sequence>
<reference evidence="1 2" key="1">
    <citation type="journal article" date="2019" name="PLoS Biol.">
        <title>Sex chromosomes control vertical transmission of feminizing Wolbachia symbionts in an isopod.</title>
        <authorList>
            <person name="Becking T."/>
            <person name="Chebbi M.A."/>
            <person name="Giraud I."/>
            <person name="Moumen B."/>
            <person name="Laverre T."/>
            <person name="Caubet Y."/>
            <person name="Peccoud J."/>
            <person name="Gilbert C."/>
            <person name="Cordaux R."/>
        </authorList>
    </citation>
    <scope>NUCLEOTIDE SEQUENCE [LARGE SCALE GENOMIC DNA]</scope>
    <source>
        <strain evidence="1">ANa2</strain>
        <tissue evidence="1">Whole body excluding digestive tract and cuticle</tissue>
    </source>
</reference>